<sequence>MTGHTIPEYPESYWLKNNDTLPEYPQLKEDIKADVTIVGAGITGITAAYLLANEGLRIAIIDAGRLMNGTTGHTTAKITSQHGLIYDELITNVGVENAKLYYESNEAAKQFIKQTIEEQNIACDYKEQDAILYATTEEYAVKMEKEAKAYERLGIPGTLTTDIPLGIPIKNALIMKEQAQFHPVKFLQHLLHIIKEKNVRIYEHTTAVKVEKGENQKVVMRNGAQILSKHILVASHFPFHEGLGLYAARMDVERSYIIAAKMKKTFPGGMYLQVDPPVHSLRSVTIGGEDMVLIGGMTHKTGKETDTNKLYESLRDFGDQLFEVEDIPYRWSAQDLITLDKVPYIGELTPNHPYVTVATGFRKWGMTNSVVAAKLFRDHVLRQKNKYEELYTPSRFHAKASIPSLVEVNKKVVTSLVKGKLERPERTPDSLSNDEGAIVTLDGQRKGAYKDEQGNLHIVDTTCTHAGCEVNWNKGERTWDCPCHGSRFDYTGEVIEGPAEKPLKK</sequence>
<keyword evidence="8" id="KW-1185">Reference proteome</keyword>
<dbReference type="Gene3D" id="2.102.10.10">
    <property type="entry name" value="Rieske [2Fe-2S] iron-sulphur domain"/>
    <property type="match status" value="1"/>
</dbReference>
<gene>
    <name evidence="7" type="ORF">GCM10007971_10090</name>
</gene>
<dbReference type="PANTHER" id="PTHR13847:SF274">
    <property type="entry name" value="RIESKE 2FE-2S IRON-SULFUR PROTEIN YHFW-RELATED"/>
    <property type="match status" value="1"/>
</dbReference>
<keyword evidence="5" id="KW-1015">Disulfide bond</keyword>
<keyword evidence="2" id="KW-0479">Metal-binding</keyword>
<dbReference type="PROSITE" id="PS51296">
    <property type="entry name" value="RIESKE"/>
    <property type="match status" value="1"/>
</dbReference>
<accession>A0A917XUY5</accession>
<protein>
    <submittedName>
        <fullName evidence="7">(2Fe-2S)-binding protein</fullName>
    </submittedName>
</protein>
<keyword evidence="3" id="KW-0408">Iron</keyword>
<dbReference type="RefSeq" id="WP_188856284.1">
    <property type="nucleotide sequence ID" value="NZ_BMOS01000005.1"/>
</dbReference>
<dbReference type="Pfam" id="PF00355">
    <property type="entry name" value="Rieske"/>
    <property type="match status" value="1"/>
</dbReference>
<proteinExistence type="predicted"/>
<dbReference type="Pfam" id="PF01266">
    <property type="entry name" value="DAO"/>
    <property type="match status" value="1"/>
</dbReference>
<dbReference type="InterPro" id="IPR017941">
    <property type="entry name" value="Rieske_2Fe-2S"/>
</dbReference>
<dbReference type="InterPro" id="IPR036188">
    <property type="entry name" value="FAD/NAD-bd_sf"/>
</dbReference>
<reference evidence="7" key="1">
    <citation type="journal article" date="2014" name="Int. J. Syst. Evol. Microbiol.">
        <title>Complete genome sequence of Corynebacterium casei LMG S-19264T (=DSM 44701T), isolated from a smear-ripened cheese.</title>
        <authorList>
            <consortium name="US DOE Joint Genome Institute (JGI-PGF)"/>
            <person name="Walter F."/>
            <person name="Albersmeier A."/>
            <person name="Kalinowski J."/>
            <person name="Ruckert C."/>
        </authorList>
    </citation>
    <scope>NUCLEOTIDE SEQUENCE</scope>
    <source>
        <strain evidence="7">JCM 17251</strain>
    </source>
</reference>
<evidence type="ECO:0000313" key="8">
    <source>
        <dbReference type="Proteomes" id="UP000624041"/>
    </source>
</evidence>
<evidence type="ECO:0000313" key="7">
    <source>
        <dbReference type="EMBL" id="GGN53535.1"/>
    </source>
</evidence>
<dbReference type="EMBL" id="BMOS01000005">
    <property type="protein sequence ID" value="GGN53535.1"/>
    <property type="molecule type" value="Genomic_DNA"/>
</dbReference>
<evidence type="ECO:0000256" key="1">
    <source>
        <dbReference type="ARBA" id="ARBA00022714"/>
    </source>
</evidence>
<evidence type="ECO:0000256" key="4">
    <source>
        <dbReference type="ARBA" id="ARBA00023014"/>
    </source>
</evidence>
<dbReference type="InterPro" id="IPR006076">
    <property type="entry name" value="FAD-dep_OxRdtase"/>
</dbReference>
<dbReference type="SUPFAM" id="SSF51905">
    <property type="entry name" value="FAD/NAD(P)-binding domain"/>
    <property type="match status" value="1"/>
</dbReference>
<dbReference type="Gene3D" id="3.30.9.10">
    <property type="entry name" value="D-Amino Acid Oxidase, subunit A, domain 2"/>
    <property type="match status" value="1"/>
</dbReference>
<dbReference type="AlphaFoldDB" id="A0A917XUY5"/>
<dbReference type="PRINTS" id="PR00162">
    <property type="entry name" value="RIESKE"/>
</dbReference>
<evidence type="ECO:0000256" key="2">
    <source>
        <dbReference type="ARBA" id="ARBA00022723"/>
    </source>
</evidence>
<dbReference type="Proteomes" id="UP000624041">
    <property type="component" value="Unassembled WGS sequence"/>
</dbReference>
<reference evidence="7" key="2">
    <citation type="submission" date="2020-09" db="EMBL/GenBank/DDBJ databases">
        <authorList>
            <person name="Sun Q."/>
            <person name="Ohkuma M."/>
        </authorList>
    </citation>
    <scope>NUCLEOTIDE SEQUENCE</scope>
    <source>
        <strain evidence="7">JCM 17251</strain>
    </source>
</reference>
<feature type="domain" description="Rieske" evidence="6">
    <location>
        <begin position="423"/>
        <end position="505"/>
    </location>
</feature>
<dbReference type="InterPro" id="IPR036922">
    <property type="entry name" value="Rieske_2Fe-2S_sf"/>
</dbReference>
<evidence type="ECO:0000259" key="6">
    <source>
        <dbReference type="PROSITE" id="PS51296"/>
    </source>
</evidence>
<dbReference type="GO" id="GO:0016705">
    <property type="term" value="F:oxidoreductase activity, acting on paired donors, with incorporation or reduction of molecular oxygen"/>
    <property type="evidence" value="ECO:0007669"/>
    <property type="project" value="UniProtKB-ARBA"/>
</dbReference>
<dbReference type="InterPro" id="IPR038010">
    <property type="entry name" value="YhfW_C"/>
</dbReference>
<evidence type="ECO:0000256" key="3">
    <source>
        <dbReference type="ARBA" id="ARBA00023004"/>
    </source>
</evidence>
<keyword evidence="4" id="KW-0411">Iron-sulfur</keyword>
<dbReference type="GO" id="GO:0016020">
    <property type="term" value="C:membrane"/>
    <property type="evidence" value="ECO:0007669"/>
    <property type="project" value="InterPro"/>
</dbReference>
<dbReference type="CDD" id="cd03477">
    <property type="entry name" value="Rieske_YhfW_C"/>
    <property type="match status" value="1"/>
</dbReference>
<dbReference type="GO" id="GO:0051537">
    <property type="term" value="F:2 iron, 2 sulfur cluster binding"/>
    <property type="evidence" value="ECO:0007669"/>
    <property type="project" value="UniProtKB-KW"/>
</dbReference>
<name>A0A917XUY5_9BACI</name>
<dbReference type="GO" id="GO:0004497">
    <property type="term" value="F:monooxygenase activity"/>
    <property type="evidence" value="ECO:0007669"/>
    <property type="project" value="UniProtKB-ARBA"/>
</dbReference>
<evidence type="ECO:0000256" key="5">
    <source>
        <dbReference type="ARBA" id="ARBA00023157"/>
    </source>
</evidence>
<dbReference type="GO" id="GO:0005737">
    <property type="term" value="C:cytoplasm"/>
    <property type="evidence" value="ECO:0007669"/>
    <property type="project" value="TreeGrafter"/>
</dbReference>
<dbReference type="Gene3D" id="3.50.50.60">
    <property type="entry name" value="FAD/NAD(P)-binding domain"/>
    <property type="match status" value="1"/>
</dbReference>
<comment type="caution">
    <text evidence="7">The sequence shown here is derived from an EMBL/GenBank/DDBJ whole genome shotgun (WGS) entry which is preliminary data.</text>
</comment>
<keyword evidence="1" id="KW-0001">2Fe-2S</keyword>
<dbReference type="GO" id="GO:0046872">
    <property type="term" value="F:metal ion binding"/>
    <property type="evidence" value="ECO:0007669"/>
    <property type="project" value="UniProtKB-KW"/>
</dbReference>
<dbReference type="SUPFAM" id="SSF50022">
    <property type="entry name" value="ISP domain"/>
    <property type="match status" value="1"/>
</dbReference>
<dbReference type="FunFam" id="2.102.10.10:FF:000014">
    <property type="entry name" value="Oxidoreductase, FAD dependent"/>
    <property type="match status" value="1"/>
</dbReference>
<dbReference type="PANTHER" id="PTHR13847">
    <property type="entry name" value="SARCOSINE DEHYDROGENASE-RELATED"/>
    <property type="match status" value="1"/>
</dbReference>
<dbReference type="InterPro" id="IPR005805">
    <property type="entry name" value="Rieske_Fe-S_prot_C"/>
</dbReference>
<organism evidence="7 8">
    <name type="scientific">Oceanobacillus indicireducens</name>
    <dbReference type="NCBI Taxonomy" id="1004261"/>
    <lineage>
        <taxon>Bacteria</taxon>
        <taxon>Bacillati</taxon>
        <taxon>Bacillota</taxon>
        <taxon>Bacilli</taxon>
        <taxon>Bacillales</taxon>
        <taxon>Bacillaceae</taxon>
        <taxon>Oceanobacillus</taxon>
    </lineage>
</organism>